<protein>
    <submittedName>
        <fullName evidence="1">Uncharacterized protein</fullName>
    </submittedName>
</protein>
<evidence type="ECO:0000313" key="2">
    <source>
        <dbReference type="Proteomes" id="UP001500573"/>
    </source>
</evidence>
<evidence type="ECO:0000313" key="1">
    <source>
        <dbReference type="EMBL" id="GAA0775208.1"/>
    </source>
</evidence>
<comment type="caution">
    <text evidence="1">The sequence shown here is derived from an EMBL/GenBank/DDBJ whole genome shotgun (WGS) entry which is preliminary data.</text>
</comment>
<sequence length="90" mass="9818">MHGASAGGQLESHFEPAIEFERAAARSGGLGDVQPRLRTQRIEKSTKFEHIGSLYMTGVHDLLSNSRAQLIPLSDMVPRERPAPRVGAKP</sequence>
<dbReference type="EMBL" id="BAAAEX010000003">
    <property type="protein sequence ID" value="GAA0775208.1"/>
    <property type="molecule type" value="Genomic_DNA"/>
</dbReference>
<accession>A0ABP3W6J0</accession>
<dbReference type="Proteomes" id="UP001500573">
    <property type="component" value="Unassembled WGS sequence"/>
</dbReference>
<reference evidence="2" key="1">
    <citation type="journal article" date="2019" name="Int. J. Syst. Evol. Microbiol.">
        <title>The Global Catalogue of Microorganisms (GCM) 10K type strain sequencing project: providing services to taxonomists for standard genome sequencing and annotation.</title>
        <authorList>
            <consortium name="The Broad Institute Genomics Platform"/>
            <consortium name="The Broad Institute Genome Sequencing Center for Infectious Disease"/>
            <person name="Wu L."/>
            <person name="Ma J."/>
        </authorList>
    </citation>
    <scope>NUCLEOTIDE SEQUENCE [LARGE SCALE GENOMIC DNA]</scope>
    <source>
        <strain evidence="2">JCM 15515</strain>
    </source>
</reference>
<gene>
    <name evidence="1" type="ORF">GCM10009108_07860</name>
</gene>
<keyword evidence="2" id="KW-1185">Reference proteome</keyword>
<proteinExistence type="predicted"/>
<organism evidence="1 2">
    <name type="scientific">Castellaniella ginsengisoli</name>
    <dbReference type="NCBI Taxonomy" id="546114"/>
    <lineage>
        <taxon>Bacteria</taxon>
        <taxon>Pseudomonadati</taxon>
        <taxon>Pseudomonadota</taxon>
        <taxon>Betaproteobacteria</taxon>
        <taxon>Burkholderiales</taxon>
        <taxon>Alcaligenaceae</taxon>
        <taxon>Castellaniella</taxon>
    </lineage>
</organism>
<name>A0ABP3W6J0_9BURK</name>